<keyword evidence="3" id="KW-1185">Reference proteome</keyword>
<organism evidence="2 3">
    <name type="scientific">Shimia haliotis</name>
    <dbReference type="NCBI Taxonomy" id="1280847"/>
    <lineage>
        <taxon>Bacteria</taxon>
        <taxon>Pseudomonadati</taxon>
        <taxon>Pseudomonadota</taxon>
        <taxon>Alphaproteobacteria</taxon>
        <taxon>Rhodobacterales</taxon>
        <taxon>Roseobacteraceae</taxon>
    </lineage>
</organism>
<evidence type="ECO:0000313" key="2">
    <source>
        <dbReference type="EMBL" id="SFK49999.1"/>
    </source>
</evidence>
<accession>A0A1I4A2K9</accession>
<dbReference type="InterPro" id="IPR029058">
    <property type="entry name" value="AB_hydrolase_fold"/>
</dbReference>
<protein>
    <submittedName>
        <fullName evidence="2">Lysophospholipase</fullName>
    </submittedName>
</protein>
<proteinExistence type="predicted"/>
<dbReference type="STRING" id="1280847.SAMN04488036_10199"/>
<dbReference type="OrthoDB" id="9788260at2"/>
<dbReference type="EMBL" id="FOSZ01000001">
    <property type="protein sequence ID" value="SFK49999.1"/>
    <property type="molecule type" value="Genomic_DNA"/>
</dbReference>
<dbReference type="AlphaFoldDB" id="A0A1I4A2K9"/>
<dbReference type="PANTHER" id="PTHR11614">
    <property type="entry name" value="PHOSPHOLIPASE-RELATED"/>
    <property type="match status" value="1"/>
</dbReference>
<dbReference type="Gene3D" id="3.40.50.1820">
    <property type="entry name" value="alpha/beta hydrolase"/>
    <property type="match status" value="1"/>
</dbReference>
<feature type="domain" description="Serine aminopeptidase S33" evidence="1">
    <location>
        <begin position="40"/>
        <end position="293"/>
    </location>
</feature>
<dbReference type="SUPFAM" id="SSF53474">
    <property type="entry name" value="alpha/beta-Hydrolases"/>
    <property type="match status" value="1"/>
</dbReference>
<dbReference type="InterPro" id="IPR022742">
    <property type="entry name" value="Hydrolase_4"/>
</dbReference>
<gene>
    <name evidence="2" type="ORF">SAMN04488036_10199</name>
</gene>
<name>A0A1I4A2K9_9RHOB</name>
<dbReference type="InterPro" id="IPR051044">
    <property type="entry name" value="MAG_DAG_Lipase"/>
</dbReference>
<dbReference type="Pfam" id="PF12146">
    <property type="entry name" value="Hydrolase_4"/>
    <property type="match status" value="1"/>
</dbReference>
<evidence type="ECO:0000313" key="3">
    <source>
        <dbReference type="Proteomes" id="UP000198851"/>
    </source>
</evidence>
<dbReference type="RefSeq" id="WP_093318940.1">
    <property type="nucleotide sequence ID" value="NZ_FOSZ01000001.1"/>
</dbReference>
<reference evidence="3" key="1">
    <citation type="submission" date="2016-10" db="EMBL/GenBank/DDBJ databases">
        <authorList>
            <person name="Varghese N."/>
            <person name="Submissions S."/>
        </authorList>
    </citation>
    <scope>NUCLEOTIDE SEQUENCE [LARGE SCALE GENOMIC DNA]</scope>
    <source>
        <strain evidence="3">DSM 28453</strain>
    </source>
</reference>
<dbReference type="Proteomes" id="UP000198851">
    <property type="component" value="Unassembled WGS sequence"/>
</dbReference>
<sequence>MALVSAPFHHDVAEGPKADAYWLTTSDDVRIRAAHWACESSRGTVLLFPGRTEYVEKYGRAADDFAALGYGTFGIDWRGQGLADRLIDNRAAGYVGAFPDYQKDIAAFLAAAEELALPKPWFLVAHSMGGCIGLRAAMEGLPVNGVVFTGPMWGIKIAPVMKPVAWVTTRLAKIFGFSDAIAPTTGELTYVLQQDFDGNTLTNDADMYAYMRKQVETYPDLSLGGPALHWLSEATVECQNLAAQPSPDLPCLTFLGTDEQIVTQVAIHDRMGRWDIGTLEMVQGGQHEVLMEGDELRGLVLTKIGAFFDANR</sequence>
<evidence type="ECO:0000259" key="1">
    <source>
        <dbReference type="Pfam" id="PF12146"/>
    </source>
</evidence>